<evidence type="ECO:0000313" key="2">
    <source>
        <dbReference type="EMBL" id="EGJ30339.1"/>
    </source>
</evidence>
<keyword evidence="1" id="KW-0812">Transmembrane</keyword>
<evidence type="ECO:0000256" key="1">
    <source>
        <dbReference type="SAM" id="Phobius"/>
    </source>
</evidence>
<organism evidence="2 3">
    <name type="scientific">Moorena producens 3L</name>
    <dbReference type="NCBI Taxonomy" id="489825"/>
    <lineage>
        <taxon>Bacteria</taxon>
        <taxon>Bacillati</taxon>
        <taxon>Cyanobacteriota</taxon>
        <taxon>Cyanophyceae</taxon>
        <taxon>Coleofasciculales</taxon>
        <taxon>Coleofasciculaceae</taxon>
        <taxon>Moorena</taxon>
    </lineage>
</organism>
<name>F4XYC6_9CYAN</name>
<keyword evidence="3" id="KW-1185">Reference proteome</keyword>
<gene>
    <name evidence="2" type="ORF">LYNGBM3L_50930</name>
</gene>
<dbReference type="Proteomes" id="UP000003959">
    <property type="component" value="Unassembled WGS sequence"/>
</dbReference>
<evidence type="ECO:0000313" key="3">
    <source>
        <dbReference type="Proteomes" id="UP000003959"/>
    </source>
</evidence>
<dbReference type="AlphaFoldDB" id="F4XYC6"/>
<feature type="transmembrane region" description="Helical" evidence="1">
    <location>
        <begin position="15"/>
        <end position="34"/>
    </location>
</feature>
<sequence>MGALAEVGGSAAKNLSIALIVILTGSFSKTGLLLKNLIIMKYQWLLSHNGKCWKL</sequence>
<reference evidence="3" key="1">
    <citation type="journal article" date="2011" name="Proc. Natl. Acad. Sci. U.S.A.">
        <title>Genomic insights into the physiology and ecology of the marine filamentous cyanobacterium Lyngbya majuscula.</title>
        <authorList>
            <person name="Jones A.C."/>
            <person name="Monroe E.A."/>
            <person name="Podell S."/>
            <person name="Hess W.R."/>
            <person name="Klages S."/>
            <person name="Esquenazi E."/>
            <person name="Niessen S."/>
            <person name="Hoover H."/>
            <person name="Rothmann M."/>
            <person name="Lasken R.S."/>
            <person name="Yates J.R.III."/>
            <person name="Reinhardt R."/>
            <person name="Kube M."/>
            <person name="Burkart M.D."/>
            <person name="Allen E.E."/>
            <person name="Dorrestein P.C."/>
            <person name="Gerwick W.H."/>
            <person name="Gerwick L."/>
        </authorList>
    </citation>
    <scope>NUCLEOTIDE SEQUENCE [LARGE SCALE GENOMIC DNA]</scope>
    <source>
        <strain evidence="3">3L</strain>
    </source>
</reference>
<dbReference type="EMBL" id="GL890954">
    <property type="protein sequence ID" value="EGJ30339.1"/>
    <property type="molecule type" value="Genomic_DNA"/>
</dbReference>
<keyword evidence="1" id="KW-0472">Membrane</keyword>
<proteinExistence type="predicted"/>
<dbReference type="HOGENOM" id="CLU_3027342_0_0_3"/>
<protein>
    <submittedName>
        <fullName evidence="2">Uncharacterized protein</fullName>
    </submittedName>
</protein>
<accession>F4XYC6</accession>
<keyword evidence="1" id="KW-1133">Transmembrane helix</keyword>